<comment type="catalytic activity">
    <reaction evidence="1">
        <text>ATP + protein L-histidine = ADP + protein N-phospho-L-histidine.</text>
        <dbReference type="EC" id="2.7.13.3"/>
    </reaction>
</comment>
<keyword evidence="9" id="KW-1133">Transmembrane helix</keyword>
<evidence type="ECO:0000256" key="9">
    <source>
        <dbReference type="SAM" id="Phobius"/>
    </source>
</evidence>
<comment type="caution">
    <text evidence="11">The sequence shown here is derived from an EMBL/GenBank/DDBJ whole genome shotgun (WGS) entry which is preliminary data.</text>
</comment>
<dbReference type="GO" id="GO:0005524">
    <property type="term" value="F:ATP binding"/>
    <property type="evidence" value="ECO:0007669"/>
    <property type="project" value="UniProtKB-KW"/>
</dbReference>
<dbReference type="PANTHER" id="PTHR24421:SF10">
    <property type="entry name" value="NITRATE_NITRITE SENSOR PROTEIN NARQ"/>
    <property type="match status" value="1"/>
</dbReference>
<organism evidence="11 12">
    <name type="scientific">Amycolatopsis acidicola</name>
    <dbReference type="NCBI Taxonomy" id="2596893"/>
    <lineage>
        <taxon>Bacteria</taxon>
        <taxon>Bacillati</taxon>
        <taxon>Actinomycetota</taxon>
        <taxon>Actinomycetes</taxon>
        <taxon>Pseudonocardiales</taxon>
        <taxon>Pseudonocardiaceae</taxon>
        <taxon>Amycolatopsis</taxon>
    </lineage>
</organism>
<evidence type="ECO:0000256" key="8">
    <source>
        <dbReference type="ARBA" id="ARBA00023012"/>
    </source>
</evidence>
<feature type="transmembrane region" description="Helical" evidence="9">
    <location>
        <begin position="127"/>
        <end position="150"/>
    </location>
</feature>
<feature type="domain" description="Signal transduction histidine kinase subgroup 3 dimerisation and phosphoacceptor" evidence="10">
    <location>
        <begin position="167"/>
        <end position="230"/>
    </location>
</feature>
<evidence type="ECO:0000256" key="5">
    <source>
        <dbReference type="ARBA" id="ARBA00022741"/>
    </source>
</evidence>
<keyword evidence="7" id="KW-0067">ATP-binding</keyword>
<dbReference type="Pfam" id="PF07730">
    <property type="entry name" value="HisKA_3"/>
    <property type="match status" value="1"/>
</dbReference>
<evidence type="ECO:0000256" key="3">
    <source>
        <dbReference type="ARBA" id="ARBA00022553"/>
    </source>
</evidence>
<evidence type="ECO:0000256" key="6">
    <source>
        <dbReference type="ARBA" id="ARBA00022777"/>
    </source>
</evidence>
<sequence length="375" mass="39735">MAIAVLACLGLPGVGVLPVLSAVTVVCGATTSALCWPRRSVPLALCASGAALMSLLSTAIDSGDTPDALSGWLLVETAFLLVLLAQVARRAPVHLDRLVAALVFSAVLVAPIRVGPWSESPPPVAEFLKLSCCWGFLGACAVAVGLYLRLLDEARARSIRSARQAQRTELAREVHDWLAHELTGIVLEAQAAELAVRNTESTRLALRRIEESGVRALSSMDRAIGLLRAAHDGSRQAADELPHSPADLREMVDRFASGNRARVCLVVEEGLGDLAPETASVVHRVVLESLTNVRRHSPSSGAVDISLRRRGCELSVEIVNDAPCRQGLKLHGARRGGRGLEALADQVRALDGEFEAGPNEPGGWRVRATLPVASG</sequence>
<dbReference type="SUPFAM" id="SSF55874">
    <property type="entry name" value="ATPase domain of HSP90 chaperone/DNA topoisomerase II/histidine kinase"/>
    <property type="match status" value="1"/>
</dbReference>
<evidence type="ECO:0000313" key="12">
    <source>
        <dbReference type="Proteomes" id="UP000319769"/>
    </source>
</evidence>
<dbReference type="PANTHER" id="PTHR24421">
    <property type="entry name" value="NITRATE/NITRITE SENSOR PROTEIN NARX-RELATED"/>
    <property type="match status" value="1"/>
</dbReference>
<dbReference type="GO" id="GO:0016020">
    <property type="term" value="C:membrane"/>
    <property type="evidence" value="ECO:0007669"/>
    <property type="project" value="InterPro"/>
</dbReference>
<dbReference type="GO" id="GO:0000155">
    <property type="term" value="F:phosphorelay sensor kinase activity"/>
    <property type="evidence" value="ECO:0007669"/>
    <property type="project" value="InterPro"/>
</dbReference>
<dbReference type="EC" id="2.7.13.3" evidence="2"/>
<keyword evidence="3" id="KW-0597">Phosphoprotein</keyword>
<evidence type="ECO:0000256" key="1">
    <source>
        <dbReference type="ARBA" id="ARBA00000085"/>
    </source>
</evidence>
<keyword evidence="5" id="KW-0547">Nucleotide-binding</keyword>
<keyword evidence="6 11" id="KW-0418">Kinase</keyword>
<dbReference type="AlphaFoldDB" id="A0A5N0UIL9"/>
<keyword evidence="4" id="KW-0808">Transferase</keyword>
<keyword evidence="9" id="KW-0812">Transmembrane</keyword>
<dbReference type="CDD" id="cd16917">
    <property type="entry name" value="HATPase_UhpB-NarQ-NarX-like"/>
    <property type="match status" value="1"/>
</dbReference>
<keyword evidence="12" id="KW-1185">Reference proteome</keyword>
<dbReference type="RefSeq" id="WP_150980804.1">
    <property type="nucleotide sequence ID" value="NZ_VMNW02000168.1"/>
</dbReference>
<dbReference type="OrthoDB" id="3823481at2"/>
<evidence type="ECO:0000259" key="10">
    <source>
        <dbReference type="Pfam" id="PF07730"/>
    </source>
</evidence>
<evidence type="ECO:0000256" key="4">
    <source>
        <dbReference type="ARBA" id="ARBA00022679"/>
    </source>
</evidence>
<gene>
    <name evidence="11" type="ORF">FPZ12_044780</name>
</gene>
<accession>A0A5N0UIL9</accession>
<dbReference type="EMBL" id="VMNW02000168">
    <property type="protein sequence ID" value="KAA9148578.1"/>
    <property type="molecule type" value="Genomic_DNA"/>
</dbReference>
<evidence type="ECO:0000256" key="7">
    <source>
        <dbReference type="ARBA" id="ARBA00022840"/>
    </source>
</evidence>
<dbReference type="InterPro" id="IPR050482">
    <property type="entry name" value="Sensor_HK_TwoCompSys"/>
</dbReference>
<dbReference type="Gene3D" id="3.30.565.10">
    <property type="entry name" value="Histidine kinase-like ATPase, C-terminal domain"/>
    <property type="match status" value="1"/>
</dbReference>
<dbReference type="InterPro" id="IPR036890">
    <property type="entry name" value="HATPase_C_sf"/>
</dbReference>
<evidence type="ECO:0000256" key="2">
    <source>
        <dbReference type="ARBA" id="ARBA00012438"/>
    </source>
</evidence>
<dbReference type="Gene3D" id="1.20.5.1930">
    <property type="match status" value="1"/>
</dbReference>
<feature type="transmembrane region" description="Helical" evidence="9">
    <location>
        <begin position="69"/>
        <end position="88"/>
    </location>
</feature>
<protein>
    <recommendedName>
        <fullName evidence="2">histidine kinase</fullName>
        <ecNumber evidence="2">2.7.13.3</ecNumber>
    </recommendedName>
</protein>
<dbReference type="InterPro" id="IPR011712">
    <property type="entry name" value="Sig_transdc_His_kin_sub3_dim/P"/>
</dbReference>
<name>A0A5N0UIL9_9PSEU</name>
<dbReference type="Proteomes" id="UP000319769">
    <property type="component" value="Unassembled WGS sequence"/>
</dbReference>
<proteinExistence type="predicted"/>
<evidence type="ECO:0000313" key="11">
    <source>
        <dbReference type="EMBL" id="KAA9148578.1"/>
    </source>
</evidence>
<dbReference type="GO" id="GO:0046983">
    <property type="term" value="F:protein dimerization activity"/>
    <property type="evidence" value="ECO:0007669"/>
    <property type="project" value="InterPro"/>
</dbReference>
<reference evidence="11" key="1">
    <citation type="submission" date="2019-09" db="EMBL/GenBank/DDBJ databases">
        <authorList>
            <person name="Teo W.F.A."/>
            <person name="Duangmal K."/>
        </authorList>
    </citation>
    <scope>NUCLEOTIDE SEQUENCE [LARGE SCALE GENOMIC DNA]</scope>
    <source>
        <strain evidence="11">K81G1</strain>
    </source>
</reference>
<feature type="transmembrane region" description="Helical" evidence="9">
    <location>
        <begin position="95"/>
        <end position="115"/>
    </location>
</feature>
<keyword evidence="9" id="KW-0472">Membrane</keyword>
<keyword evidence="8" id="KW-0902">Two-component regulatory system</keyword>